<dbReference type="PIRSF" id="PIRSF006728">
    <property type="entry name" value="CinA"/>
    <property type="match status" value="1"/>
</dbReference>
<accession>A0ABW4BES8</accession>
<evidence type="ECO:0000313" key="4">
    <source>
        <dbReference type="Proteomes" id="UP001597199"/>
    </source>
</evidence>
<dbReference type="InterPro" id="IPR036425">
    <property type="entry name" value="MoaB/Mog-like_dom_sf"/>
</dbReference>
<organism evidence="3 4">
    <name type="scientific">Lacticaseibacillus suilingensis</name>
    <dbReference type="NCBI Taxonomy" id="2799577"/>
    <lineage>
        <taxon>Bacteria</taxon>
        <taxon>Bacillati</taxon>
        <taxon>Bacillota</taxon>
        <taxon>Bacilli</taxon>
        <taxon>Lactobacillales</taxon>
        <taxon>Lactobacillaceae</taxon>
        <taxon>Lacticaseibacillus</taxon>
    </lineage>
</organism>
<protein>
    <recommendedName>
        <fullName evidence="1">Putative competence-damage inducible protein</fullName>
    </recommendedName>
</protein>
<evidence type="ECO:0000256" key="1">
    <source>
        <dbReference type="HAMAP-Rule" id="MF_00226"/>
    </source>
</evidence>
<dbReference type="InterPro" id="IPR036653">
    <property type="entry name" value="CinA-like_C"/>
</dbReference>
<dbReference type="Gene3D" id="3.40.980.10">
    <property type="entry name" value="MoaB/Mog-like domain"/>
    <property type="match status" value="1"/>
</dbReference>
<dbReference type="InterPro" id="IPR050101">
    <property type="entry name" value="CinA"/>
</dbReference>
<comment type="similarity">
    <text evidence="1">Belongs to the CinA family.</text>
</comment>
<dbReference type="InterPro" id="IPR008136">
    <property type="entry name" value="CinA_C"/>
</dbReference>
<evidence type="ECO:0000313" key="3">
    <source>
        <dbReference type="EMBL" id="MFD1398461.1"/>
    </source>
</evidence>
<feature type="domain" description="MoaB/Mog" evidence="2">
    <location>
        <begin position="4"/>
        <end position="171"/>
    </location>
</feature>
<dbReference type="SUPFAM" id="SSF53218">
    <property type="entry name" value="Molybdenum cofactor biosynthesis proteins"/>
    <property type="match status" value="1"/>
</dbReference>
<dbReference type="InterPro" id="IPR001453">
    <property type="entry name" value="MoaB/Mog_dom"/>
</dbReference>
<name>A0ABW4BES8_9LACO</name>
<keyword evidence="4" id="KW-1185">Reference proteome</keyword>
<dbReference type="HAMAP" id="MF_00226_B">
    <property type="entry name" value="CinA_B"/>
    <property type="match status" value="1"/>
</dbReference>
<gene>
    <name evidence="1" type="primary">cinA</name>
    <name evidence="3" type="ORF">ACFQ41_03990</name>
</gene>
<sequence>MSAELIAVGTEILLGQITNTNGAFLANQLAELGIDSLNQQVVGDNQARLDAAITLAEQRAEIIILIGGLGPTPDDLSKQTLAAHLGVALVDDAPALAKLQAYAAQQQQPMTPNNLLQAKYPAGATVLMNKVGLAVGAVSVSQGKQYILLPGPPKEFEPMVLDQLVPYLLKTLGHDATMVSRVLRFFGIGESKVTTVLADLIAGQTNPTLATYIKPYEVTLRLTAKAADEAAAKALLDPMEAEIQSRLGQYFYGYGDDNSLPQAVVKALAEKQKQVTAAESLTAGAFQATLADVPGVSEWFKGGFVTYSNHTKAAFLGLDEATINRDGAVSEATAKAMATGALAKAEADLAVSFTGVAGPGPNDGQPAGTVWIGLAQRGQEAQAQLFHFPGSRAAVRGRAVKAGLFWLLKTLQAE</sequence>
<dbReference type="SMART" id="SM00852">
    <property type="entry name" value="MoCF_biosynth"/>
    <property type="match status" value="1"/>
</dbReference>
<dbReference type="NCBIfam" id="NF001813">
    <property type="entry name" value="PRK00549.1"/>
    <property type="match status" value="1"/>
</dbReference>
<reference evidence="4" key="1">
    <citation type="journal article" date="2019" name="Int. J. Syst. Evol. Microbiol.">
        <title>The Global Catalogue of Microorganisms (GCM) 10K type strain sequencing project: providing services to taxonomists for standard genome sequencing and annotation.</title>
        <authorList>
            <consortium name="The Broad Institute Genomics Platform"/>
            <consortium name="The Broad Institute Genome Sequencing Center for Infectious Disease"/>
            <person name="Wu L."/>
            <person name="Ma J."/>
        </authorList>
    </citation>
    <scope>NUCLEOTIDE SEQUENCE [LARGE SCALE GENOMIC DNA]</scope>
    <source>
        <strain evidence="4">CCM 9110</strain>
    </source>
</reference>
<comment type="caution">
    <text evidence="3">The sequence shown here is derived from an EMBL/GenBank/DDBJ whole genome shotgun (WGS) entry which is preliminary data.</text>
</comment>
<dbReference type="EMBL" id="JBHTOA010000018">
    <property type="protein sequence ID" value="MFD1398461.1"/>
    <property type="molecule type" value="Genomic_DNA"/>
</dbReference>
<dbReference type="Pfam" id="PF02464">
    <property type="entry name" value="CinA"/>
    <property type="match status" value="1"/>
</dbReference>
<dbReference type="InterPro" id="IPR041424">
    <property type="entry name" value="CinA_KH"/>
</dbReference>
<dbReference type="Pfam" id="PF00994">
    <property type="entry name" value="MoCF_biosynth"/>
    <property type="match status" value="1"/>
</dbReference>
<dbReference type="SUPFAM" id="SSF142433">
    <property type="entry name" value="CinA-like"/>
    <property type="match status" value="1"/>
</dbReference>
<dbReference type="Pfam" id="PF18146">
    <property type="entry name" value="CinA_KH"/>
    <property type="match status" value="1"/>
</dbReference>
<evidence type="ECO:0000259" key="2">
    <source>
        <dbReference type="SMART" id="SM00852"/>
    </source>
</evidence>
<dbReference type="NCBIfam" id="TIGR00200">
    <property type="entry name" value="cinA_nterm"/>
    <property type="match status" value="1"/>
</dbReference>
<dbReference type="Gene3D" id="3.90.950.20">
    <property type="entry name" value="CinA-like"/>
    <property type="match status" value="1"/>
</dbReference>
<dbReference type="RefSeq" id="WP_204118828.1">
    <property type="nucleotide sequence ID" value="NZ_BOLV01000008.1"/>
</dbReference>
<dbReference type="Proteomes" id="UP001597199">
    <property type="component" value="Unassembled WGS sequence"/>
</dbReference>
<proteinExistence type="inferred from homology"/>
<dbReference type="NCBIfam" id="TIGR00199">
    <property type="entry name" value="PncC_domain"/>
    <property type="match status" value="1"/>
</dbReference>
<dbReference type="CDD" id="cd00885">
    <property type="entry name" value="cinA"/>
    <property type="match status" value="1"/>
</dbReference>
<dbReference type="PANTHER" id="PTHR13939:SF0">
    <property type="entry name" value="NMN AMIDOHYDROLASE-LIKE PROTEIN YFAY"/>
    <property type="match status" value="1"/>
</dbReference>
<dbReference type="InterPro" id="IPR008135">
    <property type="entry name" value="Competence-induced_CinA"/>
</dbReference>
<dbReference type="PANTHER" id="PTHR13939">
    <property type="entry name" value="NICOTINAMIDE-NUCLEOTIDE AMIDOHYDROLASE PNCC"/>
    <property type="match status" value="1"/>
</dbReference>
<dbReference type="Gene3D" id="3.30.70.2860">
    <property type="match status" value="1"/>
</dbReference>